<feature type="region of interest" description="Disordered" evidence="7">
    <location>
        <begin position="683"/>
        <end position="711"/>
    </location>
</feature>
<dbReference type="EMBL" id="LT671824">
    <property type="protein sequence ID" value="SHO78157.1"/>
    <property type="molecule type" value="Genomic_DNA"/>
</dbReference>
<dbReference type="GO" id="GO:0016042">
    <property type="term" value="P:lipid catabolic process"/>
    <property type="evidence" value="ECO:0007669"/>
    <property type="project" value="UniProtKB-UniRule"/>
</dbReference>
<feature type="transmembrane region" description="Helical" evidence="6">
    <location>
        <begin position="93"/>
        <end position="111"/>
    </location>
</feature>
<dbReference type="PANTHER" id="PTHR14226">
    <property type="entry name" value="NEUROPATHY TARGET ESTERASE/SWISS CHEESE D.MELANOGASTER"/>
    <property type="match status" value="1"/>
</dbReference>
<comment type="caution">
    <text evidence="5">Lacks conserved residue(s) required for the propagation of feature annotation.</text>
</comment>
<keyword evidence="6" id="KW-0472">Membrane</keyword>
<name>A0A1M8A774_MALS4</name>
<dbReference type="Proteomes" id="UP000186303">
    <property type="component" value="Chromosome 4"/>
</dbReference>
<feature type="domain" description="PNPLA" evidence="8">
    <location>
        <begin position="266"/>
        <end position="457"/>
    </location>
</feature>
<keyword evidence="4 5" id="KW-0443">Lipid metabolism</keyword>
<gene>
    <name evidence="9" type="ORF">MSYG_2499</name>
</gene>
<comment type="subcellular location">
    <subcellularLocation>
        <location evidence="6">Membrane</location>
        <topology evidence="6">Single-pass membrane protein</topology>
    </subcellularLocation>
</comment>
<evidence type="ECO:0000256" key="7">
    <source>
        <dbReference type="SAM" id="MobiDB-lite"/>
    </source>
</evidence>
<keyword evidence="10" id="KW-1185">Reference proteome</keyword>
<dbReference type="GO" id="GO:0004806">
    <property type="term" value="F:triacylglycerol lipase activity"/>
    <property type="evidence" value="ECO:0007669"/>
    <property type="project" value="InterPro"/>
</dbReference>
<feature type="short sequence motif" description="GXSXG" evidence="5">
    <location>
        <begin position="297"/>
        <end position="301"/>
    </location>
</feature>
<feature type="active site" description="Proton acceptor" evidence="5">
    <location>
        <position position="444"/>
    </location>
</feature>
<dbReference type="OMA" id="CSWFTRG"/>
<evidence type="ECO:0000256" key="6">
    <source>
        <dbReference type="RuleBase" id="RU362055"/>
    </source>
</evidence>
<dbReference type="PANTHER" id="PTHR14226:SF66">
    <property type="entry name" value="TRIACYLGLYCEROL LIPASE PTL2"/>
    <property type="match status" value="1"/>
</dbReference>
<evidence type="ECO:0000256" key="4">
    <source>
        <dbReference type="ARBA" id="ARBA00023098"/>
    </source>
</evidence>
<protein>
    <recommendedName>
        <fullName evidence="6">Patatin-like phospholipase domain-containing protein</fullName>
        <ecNumber evidence="6">3.1.1.-</ecNumber>
    </recommendedName>
</protein>
<dbReference type="EC" id="3.1.1.-" evidence="6"/>
<sequence length="711" mass="81319">MERHRLATTQDKRLSLLDEQFINEKHIQEYADVLTREETEGQRAGMVRKVKPVSAASDFAPICEVVKKHHTSSKSNETSIPEGGMYKLLRWPILWLIFTLILIDFTLYVLVRQIVNLMETIVAWRGYSGVLRNKLRSAQTYSDWKRAALQFDEYRHYDEWKENDSSPFFDWRLVQRIVSAIREFRGNKDIYGLMGILNLCLRHGFAGMENRSLYSQSFYGTKRLIEEFYEEVDRALSDFEASTEISLDVKHAFYASASKNLGRSALCLSGGASFAYYHFGVVRTLLDANLLPDIISGTSAGGLVAALVCTRTNDELKEILVPELARHITGCDDPMHVWMYRMFITGARFDAIKWARQVQFFTRGSLTFREAFERTGKILNISVVPFDQHSPAQLLNYVTAPDCLIWSAVLASAAVPGILNPVFLMQKMPDDSVQPWSWGNKFRDGSLRVDIPLDTLHAMFNVTYPIVSQVNPHVHLFHFGNRGAPGRPTAYRNGRGWRGGFLLSAAEHVLKLNLLTNFRILKDLDLMPKILGQDWSNVFLQSFEGSVTIYPKSRFLDWPHILTDPTPSELARMMRAGQYVTFPKLHMLSNRTRIERAIGRGRAKYRQETSETENDDSDSELHVASSHAKSMLLGGSGRHPSRLLRSALQREAQNELSRRDLTGMDDLNREDLYHLLEEYEESQDLGIDEEDEAAHWHAQRPVVFDSDEDLP</sequence>
<dbReference type="AlphaFoldDB" id="A0A1M8A774"/>
<feature type="active site" description="Nucleophile" evidence="5">
    <location>
        <position position="299"/>
    </location>
</feature>
<keyword evidence="2 5" id="KW-0378">Hydrolase</keyword>
<evidence type="ECO:0000313" key="10">
    <source>
        <dbReference type="Proteomes" id="UP000186303"/>
    </source>
</evidence>
<dbReference type="GO" id="GO:0006641">
    <property type="term" value="P:triglyceride metabolic process"/>
    <property type="evidence" value="ECO:0007669"/>
    <property type="project" value="UniProtKB-ARBA"/>
</dbReference>
<feature type="region of interest" description="Disordered" evidence="7">
    <location>
        <begin position="602"/>
        <end position="625"/>
    </location>
</feature>
<evidence type="ECO:0000256" key="3">
    <source>
        <dbReference type="ARBA" id="ARBA00022963"/>
    </source>
</evidence>
<keyword evidence="9" id="KW-0012">Acyltransferase</keyword>
<accession>A0A1M8A774</accession>
<feature type="compositionally biased region" description="Acidic residues" evidence="7">
    <location>
        <begin position="683"/>
        <end position="692"/>
    </location>
</feature>
<dbReference type="CDD" id="cd07232">
    <property type="entry name" value="Pat_PLPL"/>
    <property type="match status" value="1"/>
</dbReference>
<evidence type="ECO:0000256" key="5">
    <source>
        <dbReference type="PROSITE-ProRule" id="PRU01161"/>
    </source>
</evidence>
<dbReference type="SUPFAM" id="SSF52151">
    <property type="entry name" value="FabD/lysophospholipase-like"/>
    <property type="match status" value="1"/>
</dbReference>
<comment type="similarity">
    <text evidence="1 6">Belongs to the PLPL family.</text>
</comment>
<organism evidence="9 10">
    <name type="scientific">Malassezia sympodialis (strain ATCC 42132)</name>
    <name type="common">Atopic eczema-associated yeast</name>
    <dbReference type="NCBI Taxonomy" id="1230383"/>
    <lineage>
        <taxon>Eukaryota</taxon>
        <taxon>Fungi</taxon>
        <taxon>Dikarya</taxon>
        <taxon>Basidiomycota</taxon>
        <taxon>Ustilaginomycotina</taxon>
        <taxon>Malasseziomycetes</taxon>
        <taxon>Malasseziales</taxon>
        <taxon>Malasseziaceae</taxon>
        <taxon>Malassezia</taxon>
    </lineage>
</organism>
<comment type="function">
    <text evidence="6">Lipid hydrolase.</text>
</comment>
<keyword evidence="9" id="KW-0808">Transferase</keyword>
<dbReference type="InterPro" id="IPR016035">
    <property type="entry name" value="Acyl_Trfase/lysoPLipase"/>
</dbReference>
<dbReference type="InterPro" id="IPR002641">
    <property type="entry name" value="PNPLA_dom"/>
</dbReference>
<dbReference type="Pfam" id="PF11815">
    <property type="entry name" value="DUF3336"/>
    <property type="match status" value="1"/>
</dbReference>
<keyword evidence="6" id="KW-0812">Transmembrane</keyword>
<keyword evidence="6" id="KW-1133">Transmembrane helix</keyword>
<dbReference type="VEuPathDB" id="FungiDB:MSYG_2499"/>
<dbReference type="PROSITE" id="PS51635">
    <property type="entry name" value="PNPLA"/>
    <property type="match status" value="1"/>
</dbReference>
<evidence type="ECO:0000256" key="1">
    <source>
        <dbReference type="ARBA" id="ARBA00006104"/>
    </source>
</evidence>
<dbReference type="Gene3D" id="3.40.1090.10">
    <property type="entry name" value="Cytosolic phospholipase A2 catalytic domain"/>
    <property type="match status" value="2"/>
</dbReference>
<dbReference type="InterPro" id="IPR021771">
    <property type="entry name" value="Triacylglycerol_lipase_N"/>
</dbReference>
<dbReference type="InterPro" id="IPR050301">
    <property type="entry name" value="NTE"/>
</dbReference>
<dbReference type="OrthoDB" id="15478at2759"/>
<evidence type="ECO:0000256" key="2">
    <source>
        <dbReference type="ARBA" id="ARBA00022801"/>
    </source>
</evidence>
<keyword evidence="3 5" id="KW-0442">Lipid degradation</keyword>
<dbReference type="STRING" id="1230383.A0A1M8A774"/>
<proteinExistence type="inferred from homology"/>
<dbReference type="GO" id="GO:0016020">
    <property type="term" value="C:membrane"/>
    <property type="evidence" value="ECO:0007669"/>
    <property type="project" value="UniProtKB-SubCell"/>
</dbReference>
<reference evidence="10" key="1">
    <citation type="journal article" date="2017" name="Nucleic Acids Res.">
        <title>Proteogenomics produces comprehensive and highly accurate protein-coding gene annotation in a complete genome assembly of Malassezia sympodialis.</title>
        <authorList>
            <person name="Zhu Y."/>
            <person name="Engstroem P.G."/>
            <person name="Tellgren-Roth C."/>
            <person name="Baudo C.D."/>
            <person name="Kennell J.C."/>
            <person name="Sun S."/>
            <person name="Billmyre R.B."/>
            <person name="Schroeder M.S."/>
            <person name="Andersson A."/>
            <person name="Holm T."/>
            <person name="Sigurgeirsson B."/>
            <person name="Wu G."/>
            <person name="Sankaranarayanan S.R."/>
            <person name="Siddharthan R."/>
            <person name="Sanyal K."/>
            <person name="Lundeberg J."/>
            <person name="Nystedt B."/>
            <person name="Boekhout T."/>
            <person name="Dawson T.L. Jr."/>
            <person name="Heitman J."/>
            <person name="Scheynius A."/>
            <person name="Lehtioe J."/>
        </authorList>
    </citation>
    <scope>NUCLEOTIDE SEQUENCE [LARGE SCALE GENOMIC DNA]</scope>
    <source>
        <strain evidence="10">ATCC 42132</strain>
    </source>
</reference>
<evidence type="ECO:0000259" key="8">
    <source>
        <dbReference type="PROSITE" id="PS51635"/>
    </source>
</evidence>
<dbReference type="GO" id="GO:0016746">
    <property type="term" value="F:acyltransferase activity"/>
    <property type="evidence" value="ECO:0007669"/>
    <property type="project" value="UniProtKB-KW"/>
</dbReference>
<dbReference type="Pfam" id="PF01734">
    <property type="entry name" value="Patatin"/>
    <property type="match status" value="1"/>
</dbReference>
<evidence type="ECO:0000313" key="9">
    <source>
        <dbReference type="EMBL" id="SHO78157.1"/>
    </source>
</evidence>